<dbReference type="PROSITE" id="PS00086">
    <property type="entry name" value="CYTOCHROME_P450"/>
    <property type="match status" value="1"/>
</dbReference>
<dbReference type="Gramene" id="PRQ25154">
    <property type="protein sequence ID" value="PRQ25154"/>
    <property type="gene ID" value="RchiOBHm_Chr6g0280521"/>
</dbReference>
<dbReference type="OrthoDB" id="1372046at2759"/>
<keyword evidence="5 14" id="KW-0812">Transmembrane</keyword>
<keyword evidence="11 14" id="KW-0472">Membrane</keyword>
<gene>
    <name evidence="15" type="ORF">RchiOBHm_Chr6g0280521</name>
</gene>
<feature type="binding site" description="axial binding residue" evidence="12">
    <location>
        <position position="422"/>
    </location>
    <ligand>
        <name>heme</name>
        <dbReference type="ChEBI" id="CHEBI:30413"/>
    </ligand>
    <ligandPart>
        <name>Fe</name>
        <dbReference type="ChEBI" id="CHEBI:18248"/>
    </ligandPart>
</feature>
<dbReference type="GO" id="GO:0004497">
    <property type="term" value="F:monooxygenase activity"/>
    <property type="evidence" value="ECO:0007669"/>
    <property type="project" value="UniProtKB-KW"/>
</dbReference>
<dbReference type="InterPro" id="IPR017972">
    <property type="entry name" value="Cyt_P450_CS"/>
</dbReference>
<dbReference type="GO" id="GO:0016125">
    <property type="term" value="P:sterol metabolic process"/>
    <property type="evidence" value="ECO:0007669"/>
    <property type="project" value="TreeGrafter"/>
</dbReference>
<keyword evidence="16" id="KW-1185">Reference proteome</keyword>
<evidence type="ECO:0000256" key="10">
    <source>
        <dbReference type="ARBA" id="ARBA00023033"/>
    </source>
</evidence>
<dbReference type="InterPro" id="IPR002401">
    <property type="entry name" value="Cyt_P450_E_grp-I"/>
</dbReference>
<evidence type="ECO:0000256" key="7">
    <source>
        <dbReference type="ARBA" id="ARBA00022989"/>
    </source>
</evidence>
<evidence type="ECO:0000256" key="2">
    <source>
        <dbReference type="ARBA" id="ARBA00004167"/>
    </source>
</evidence>
<dbReference type="GO" id="GO:0020037">
    <property type="term" value="F:heme binding"/>
    <property type="evidence" value="ECO:0007669"/>
    <property type="project" value="InterPro"/>
</dbReference>
<dbReference type="InterPro" id="IPR036396">
    <property type="entry name" value="Cyt_P450_sf"/>
</dbReference>
<dbReference type="GO" id="GO:0016020">
    <property type="term" value="C:membrane"/>
    <property type="evidence" value="ECO:0007669"/>
    <property type="project" value="UniProtKB-SubCell"/>
</dbReference>
<keyword evidence="7 14" id="KW-1133">Transmembrane helix</keyword>
<keyword evidence="10 13" id="KW-0503">Monooxygenase</keyword>
<dbReference type="AlphaFoldDB" id="A0A2P6PTC3"/>
<dbReference type="PANTHER" id="PTHR24286:SF305">
    <property type="entry name" value="CYTOCHROME P450 708A2"/>
    <property type="match status" value="1"/>
</dbReference>
<dbReference type="FunFam" id="1.10.630.10:FF:000020">
    <property type="entry name" value="Cytochrome P450 family protein"/>
    <property type="match status" value="1"/>
</dbReference>
<dbReference type="Pfam" id="PF00067">
    <property type="entry name" value="p450"/>
    <property type="match status" value="1"/>
</dbReference>
<feature type="transmembrane region" description="Helical" evidence="14">
    <location>
        <begin position="271"/>
        <end position="298"/>
    </location>
</feature>
<evidence type="ECO:0000256" key="14">
    <source>
        <dbReference type="SAM" id="Phobius"/>
    </source>
</evidence>
<proteinExistence type="inferred from homology"/>
<evidence type="ECO:0000256" key="13">
    <source>
        <dbReference type="RuleBase" id="RU000461"/>
    </source>
</evidence>
<keyword evidence="6 12" id="KW-0479">Metal-binding</keyword>
<name>A0A2P6PTC3_ROSCH</name>
<dbReference type="PANTHER" id="PTHR24286">
    <property type="entry name" value="CYTOCHROME P450 26"/>
    <property type="match status" value="1"/>
</dbReference>
<dbReference type="STRING" id="74649.A0A2P6PTC3"/>
<dbReference type="Proteomes" id="UP000238479">
    <property type="component" value="Chromosome 6"/>
</dbReference>
<evidence type="ECO:0000256" key="6">
    <source>
        <dbReference type="ARBA" id="ARBA00022723"/>
    </source>
</evidence>
<dbReference type="CDD" id="cd11043">
    <property type="entry name" value="CYP90-like"/>
    <property type="match status" value="1"/>
</dbReference>
<dbReference type="GO" id="GO:0016132">
    <property type="term" value="P:brassinosteroid biosynthetic process"/>
    <property type="evidence" value="ECO:0007669"/>
    <property type="project" value="TreeGrafter"/>
</dbReference>
<comment type="subcellular location">
    <subcellularLocation>
        <location evidence="2">Membrane</location>
        <topology evidence="2">Single-pass membrane protein</topology>
    </subcellularLocation>
</comment>
<sequence>MWNVMGLSLVALLLIYITHWIAKWRNPKCNGVLPPGSMGLPLIGETLSLIIPSYSLDVHPFIKKRLQKYGPIFRTSLAGRPVVISADPEFNNYIFQQEGKSVELWYMDTISKVFVGDTKANATGVIHKYIRSTFMKHFGAENLKEKLLPQMEDCVNKTLHSWSSRASVEVKYAASVMVLNFSAKQMISYDAEKSTENLSEKFAEVIQGLMSFPLNIPGTGYYKCLKGQKKVTTMLRDMLNERCNSPETHRGDFIDQLCNDMEKEKFLTEDFGVLLIFGGLFATFESISAVLTLAFSLLEQHPSVLQELTAEHDAILKNRENPNSPLTWDEYKSMTFTLQVINETLRLGNVAPGLLRRALKDVTIKGYTIPEDWAIMVVPSALYLSPKSFKDPLEFNPWRWKDLDSLATSKIFMPFGGGLRQCAGAEYSRVFLATFLHVFVTKFSSTTIKEARVARNPILAFGDGMHIKFSGKTV</sequence>
<dbReference type="Gene3D" id="1.10.630.10">
    <property type="entry name" value="Cytochrome P450"/>
    <property type="match status" value="1"/>
</dbReference>
<dbReference type="InterPro" id="IPR001128">
    <property type="entry name" value="Cyt_P450"/>
</dbReference>
<evidence type="ECO:0000256" key="3">
    <source>
        <dbReference type="ARBA" id="ARBA00010617"/>
    </source>
</evidence>
<organism evidence="15 16">
    <name type="scientific">Rosa chinensis</name>
    <name type="common">China rose</name>
    <dbReference type="NCBI Taxonomy" id="74649"/>
    <lineage>
        <taxon>Eukaryota</taxon>
        <taxon>Viridiplantae</taxon>
        <taxon>Streptophyta</taxon>
        <taxon>Embryophyta</taxon>
        <taxon>Tracheophyta</taxon>
        <taxon>Spermatophyta</taxon>
        <taxon>Magnoliopsida</taxon>
        <taxon>eudicotyledons</taxon>
        <taxon>Gunneridae</taxon>
        <taxon>Pentapetalae</taxon>
        <taxon>rosids</taxon>
        <taxon>fabids</taxon>
        <taxon>Rosales</taxon>
        <taxon>Rosaceae</taxon>
        <taxon>Rosoideae</taxon>
        <taxon>Rosoideae incertae sedis</taxon>
        <taxon>Rosa</taxon>
    </lineage>
</organism>
<evidence type="ECO:0000256" key="5">
    <source>
        <dbReference type="ARBA" id="ARBA00022692"/>
    </source>
</evidence>
<keyword evidence="9 12" id="KW-0408">Iron</keyword>
<dbReference type="GO" id="GO:0005506">
    <property type="term" value="F:iron ion binding"/>
    <property type="evidence" value="ECO:0007669"/>
    <property type="project" value="InterPro"/>
</dbReference>
<dbReference type="EMBL" id="PDCK01000044">
    <property type="protein sequence ID" value="PRQ25154.1"/>
    <property type="molecule type" value="Genomic_DNA"/>
</dbReference>
<accession>A0A2P6PTC3</accession>
<evidence type="ECO:0000256" key="11">
    <source>
        <dbReference type="ARBA" id="ARBA00023136"/>
    </source>
</evidence>
<dbReference type="PRINTS" id="PR00463">
    <property type="entry name" value="EP450I"/>
</dbReference>
<reference evidence="15 16" key="1">
    <citation type="journal article" date="2018" name="Nat. Genet.">
        <title>The Rosa genome provides new insights in the design of modern roses.</title>
        <authorList>
            <person name="Bendahmane M."/>
        </authorList>
    </citation>
    <scope>NUCLEOTIDE SEQUENCE [LARGE SCALE GENOMIC DNA]</scope>
    <source>
        <strain evidence="16">cv. Old Blush</strain>
    </source>
</reference>
<evidence type="ECO:0000256" key="1">
    <source>
        <dbReference type="ARBA" id="ARBA00001971"/>
    </source>
</evidence>
<dbReference type="GO" id="GO:0010268">
    <property type="term" value="P:brassinosteroid homeostasis"/>
    <property type="evidence" value="ECO:0007669"/>
    <property type="project" value="TreeGrafter"/>
</dbReference>
<protein>
    <submittedName>
        <fullName evidence="15">Putative cytochrome P450</fullName>
    </submittedName>
</protein>
<dbReference type="SUPFAM" id="SSF48264">
    <property type="entry name" value="Cytochrome P450"/>
    <property type="match status" value="1"/>
</dbReference>
<comment type="cofactor">
    <cofactor evidence="1 12">
        <name>heme</name>
        <dbReference type="ChEBI" id="CHEBI:30413"/>
    </cofactor>
</comment>
<keyword evidence="4 12" id="KW-0349">Heme</keyword>
<evidence type="ECO:0000313" key="16">
    <source>
        <dbReference type="Proteomes" id="UP000238479"/>
    </source>
</evidence>
<evidence type="ECO:0000256" key="9">
    <source>
        <dbReference type="ARBA" id="ARBA00023004"/>
    </source>
</evidence>
<evidence type="ECO:0000256" key="4">
    <source>
        <dbReference type="ARBA" id="ARBA00022617"/>
    </source>
</evidence>
<evidence type="ECO:0000256" key="8">
    <source>
        <dbReference type="ARBA" id="ARBA00023002"/>
    </source>
</evidence>
<dbReference type="OMA" id="VFEQNTH"/>
<evidence type="ECO:0000313" key="15">
    <source>
        <dbReference type="EMBL" id="PRQ25154.1"/>
    </source>
</evidence>
<dbReference type="GO" id="GO:0016705">
    <property type="term" value="F:oxidoreductase activity, acting on paired donors, with incorporation or reduction of molecular oxygen"/>
    <property type="evidence" value="ECO:0007669"/>
    <property type="project" value="InterPro"/>
</dbReference>
<comment type="similarity">
    <text evidence="3 13">Belongs to the cytochrome P450 family.</text>
</comment>
<evidence type="ECO:0000256" key="12">
    <source>
        <dbReference type="PIRSR" id="PIRSR602401-1"/>
    </source>
</evidence>
<comment type="caution">
    <text evidence="15">The sequence shown here is derived from an EMBL/GenBank/DDBJ whole genome shotgun (WGS) entry which is preliminary data.</text>
</comment>
<keyword evidence="8 13" id="KW-0560">Oxidoreductase</keyword>
<feature type="transmembrane region" description="Helical" evidence="14">
    <location>
        <begin position="6"/>
        <end position="22"/>
    </location>
</feature>